<keyword evidence="7" id="KW-1185">Reference proteome</keyword>
<keyword evidence="1" id="KW-0479">Metal-binding</keyword>
<dbReference type="GO" id="GO:0008270">
    <property type="term" value="F:zinc ion binding"/>
    <property type="evidence" value="ECO:0007669"/>
    <property type="project" value="UniProtKB-KW"/>
</dbReference>
<dbReference type="InterPro" id="IPR002867">
    <property type="entry name" value="IBR_dom"/>
</dbReference>
<accession>A0A9W7W098</accession>
<proteinExistence type="predicted"/>
<keyword evidence="3" id="KW-0833">Ubl conjugation pathway</keyword>
<evidence type="ECO:0000256" key="1">
    <source>
        <dbReference type="ARBA" id="ARBA00022723"/>
    </source>
</evidence>
<keyword evidence="2" id="KW-0863">Zinc-finger</keyword>
<reference evidence="6 7" key="2">
    <citation type="journal article" date="2021" name="Curr. Genet.">
        <title>Genetic response to nitrogen starvation in the aggressive Eucalyptus foliar pathogen Teratosphaeria destructans.</title>
        <authorList>
            <person name="Havenga M."/>
            <person name="Wingfield B.D."/>
            <person name="Wingfield M.J."/>
            <person name="Dreyer L.L."/>
            <person name="Roets F."/>
            <person name="Aylward J."/>
        </authorList>
    </citation>
    <scope>NUCLEOTIDE SEQUENCE [LARGE SCALE GENOMIC DNA]</scope>
    <source>
        <strain evidence="6">CMW44962</strain>
    </source>
</reference>
<dbReference type="AlphaFoldDB" id="A0A9W7W098"/>
<dbReference type="SUPFAM" id="SSF57850">
    <property type="entry name" value="RING/U-box"/>
    <property type="match status" value="1"/>
</dbReference>
<gene>
    <name evidence="6" type="ORF">Tdes44962_MAKER04547</name>
</gene>
<sequence length="550" mass="61724">MSSNNYFTCVSCTEEYDRASTKAYDVLQSTICYECATTGLVPRFESALLHEFNYPVTIGNGLIISANTLADLLGQEFVAAYKRKEIEYSTPPIQRLYCQNLIRASDSPGEGKEASRPIALSAAEVDAARGDGIPLVECGAMFADQTSISGSELSNARCYHCGDVGKPPRSREDSTEDRFQGLIRGNDYQICPNPDCKLAIERSAFCNHMICHRCGTSYCNVCGKAVAGNSGHWLRECPRNGQPGTDEAEYDIDPRALEADLLPVGNLGAPIDGQTWFDISPQVRADAMDYVNSLQRELGNLNVGGLHEEAVQLVHGAFTTQFFIREFAGSMYRLQDEFNAWVQNDVRIRLLASHEDYHGLLDWMPILNWAIAFHLEHRESFAAQVKTRIAQLDVWTRPRAFPGRLDALPRDLFAGGHAESCLRALHFMIEARFQWLNDPLVQSLALENFDGYTELDNLINYALITTFHGSARLSDTLLANQLGFFRLKNARIEHLLGRLDFSHGRFPLFVEAVEFWRALRDVFERQALARLPADCYIPATLMEIDIQRVL</sequence>
<evidence type="ECO:0000313" key="6">
    <source>
        <dbReference type="EMBL" id="KAH9823695.1"/>
    </source>
</evidence>
<reference evidence="6 7" key="1">
    <citation type="journal article" date="2018" name="IMA Fungus">
        <title>IMA Genome-F 10: Nine draft genome sequences of Claviceps purpurea s.lat., including C. arundinis, C. humidiphila, and C. cf. spartinae, pseudomolecules for the pitch canker pathogen Fusarium circinatum, draft genome of Davidsoniella eucalypti, Grosmannia galeiformis, Quambalaria eucalypti, and Teratosphaeria destructans.</title>
        <authorList>
            <person name="Wingfield B.D."/>
            <person name="Liu M."/>
            <person name="Nguyen H.D."/>
            <person name="Lane F.A."/>
            <person name="Morgan S.W."/>
            <person name="De Vos L."/>
            <person name="Wilken P.M."/>
            <person name="Duong T.A."/>
            <person name="Aylward J."/>
            <person name="Coetzee M.P."/>
            <person name="Dadej K."/>
            <person name="De Beer Z.W."/>
            <person name="Findlay W."/>
            <person name="Havenga M."/>
            <person name="Kolarik M."/>
            <person name="Menzies J.G."/>
            <person name="Naidoo K."/>
            <person name="Pochopski O."/>
            <person name="Shoukouhi P."/>
            <person name="Santana Q.C."/>
            <person name="Seifert K.A."/>
            <person name="Soal N."/>
            <person name="Steenkamp E.T."/>
            <person name="Tatham C.T."/>
            <person name="van der Nest M.A."/>
            <person name="Wingfield M.J."/>
        </authorList>
    </citation>
    <scope>NUCLEOTIDE SEQUENCE [LARGE SCALE GENOMIC DNA]</scope>
    <source>
        <strain evidence="6">CMW44962</strain>
    </source>
</reference>
<evidence type="ECO:0000256" key="2">
    <source>
        <dbReference type="ARBA" id="ARBA00022771"/>
    </source>
</evidence>
<protein>
    <submittedName>
        <fullName evidence="6">IBR domain, a half RING-finger domain</fullName>
    </submittedName>
</protein>
<comment type="caution">
    <text evidence="6">The sequence shown here is derived from an EMBL/GenBank/DDBJ whole genome shotgun (WGS) entry which is preliminary data.</text>
</comment>
<organism evidence="6 7">
    <name type="scientific">Teratosphaeria destructans</name>
    <dbReference type="NCBI Taxonomy" id="418781"/>
    <lineage>
        <taxon>Eukaryota</taxon>
        <taxon>Fungi</taxon>
        <taxon>Dikarya</taxon>
        <taxon>Ascomycota</taxon>
        <taxon>Pezizomycotina</taxon>
        <taxon>Dothideomycetes</taxon>
        <taxon>Dothideomycetidae</taxon>
        <taxon>Mycosphaerellales</taxon>
        <taxon>Teratosphaeriaceae</taxon>
        <taxon>Teratosphaeria</taxon>
    </lineage>
</organism>
<feature type="domain" description="IBR" evidence="5">
    <location>
        <begin position="185"/>
        <end position="225"/>
    </location>
</feature>
<dbReference type="Proteomes" id="UP001138500">
    <property type="component" value="Unassembled WGS sequence"/>
</dbReference>
<keyword evidence="4" id="KW-0862">Zinc</keyword>
<evidence type="ECO:0000313" key="7">
    <source>
        <dbReference type="Proteomes" id="UP001138500"/>
    </source>
</evidence>
<dbReference type="Gene3D" id="1.20.120.1750">
    <property type="match status" value="1"/>
</dbReference>
<name>A0A9W7W098_9PEZI</name>
<evidence type="ECO:0000256" key="3">
    <source>
        <dbReference type="ARBA" id="ARBA00022786"/>
    </source>
</evidence>
<dbReference type="EMBL" id="RIBY02002178">
    <property type="protein sequence ID" value="KAH9823695.1"/>
    <property type="molecule type" value="Genomic_DNA"/>
</dbReference>
<dbReference type="CDD" id="cd20336">
    <property type="entry name" value="Rcat_RBR"/>
    <property type="match status" value="1"/>
</dbReference>
<dbReference type="Pfam" id="PF01485">
    <property type="entry name" value="IBR"/>
    <property type="match status" value="1"/>
</dbReference>
<evidence type="ECO:0000259" key="5">
    <source>
        <dbReference type="Pfam" id="PF01485"/>
    </source>
</evidence>
<dbReference type="OrthoDB" id="1431934at2759"/>
<evidence type="ECO:0000256" key="4">
    <source>
        <dbReference type="ARBA" id="ARBA00022833"/>
    </source>
</evidence>